<dbReference type="EMBL" id="JAIZAY010000006">
    <property type="protein sequence ID" value="KAJ8039819.1"/>
    <property type="molecule type" value="Genomic_DNA"/>
</dbReference>
<keyword evidence="1" id="KW-1133">Transmembrane helix</keyword>
<reference evidence="2" key="1">
    <citation type="submission" date="2021-10" db="EMBL/GenBank/DDBJ databases">
        <title>Tropical sea cucumber genome reveals ecological adaptation and Cuvierian tubules defense mechanism.</title>
        <authorList>
            <person name="Chen T."/>
        </authorList>
    </citation>
    <scope>NUCLEOTIDE SEQUENCE</scope>
    <source>
        <strain evidence="2">Nanhai2018</strain>
        <tissue evidence="2">Muscle</tissue>
    </source>
</reference>
<name>A0A9Q1C801_HOLLE</name>
<organism evidence="2 3">
    <name type="scientific">Holothuria leucospilota</name>
    <name type="common">Black long sea cucumber</name>
    <name type="synonym">Mertensiothuria leucospilota</name>
    <dbReference type="NCBI Taxonomy" id="206669"/>
    <lineage>
        <taxon>Eukaryota</taxon>
        <taxon>Metazoa</taxon>
        <taxon>Echinodermata</taxon>
        <taxon>Eleutherozoa</taxon>
        <taxon>Echinozoa</taxon>
        <taxon>Holothuroidea</taxon>
        <taxon>Aspidochirotacea</taxon>
        <taxon>Aspidochirotida</taxon>
        <taxon>Holothuriidae</taxon>
        <taxon>Holothuria</taxon>
    </lineage>
</organism>
<evidence type="ECO:0000313" key="2">
    <source>
        <dbReference type="EMBL" id="KAJ8039819.1"/>
    </source>
</evidence>
<keyword evidence="1" id="KW-0472">Membrane</keyword>
<sequence>MLISEIIITLQPSLTLTVGKTSIHSVSSVRNLGVMFDSCFAMSSQVQALCCTLNHQLRNTARIRKYLDEDSCKHIVRALVTSCLDYGNSLLLGITKAQLHKLQHIQNRAACLICGDGSSEHVTPYLTRLHWLPVNQRIKFKLIVFVYLPYVSLSHHHHITSLLLYRIVLITLIIYAFGSFLTVLGFMFSKQLDPVVILHSV</sequence>
<dbReference type="Proteomes" id="UP001152320">
    <property type="component" value="Chromosome 6"/>
</dbReference>
<accession>A0A9Q1C801</accession>
<protein>
    <submittedName>
        <fullName evidence="2">Uncharacterized protein</fullName>
    </submittedName>
</protein>
<dbReference type="PANTHER" id="PTHR33332">
    <property type="entry name" value="REVERSE TRANSCRIPTASE DOMAIN-CONTAINING PROTEIN"/>
    <property type="match status" value="1"/>
</dbReference>
<gene>
    <name evidence="2" type="ORF">HOLleu_13938</name>
</gene>
<proteinExistence type="predicted"/>
<feature type="transmembrane region" description="Helical" evidence="1">
    <location>
        <begin position="163"/>
        <end position="188"/>
    </location>
</feature>
<dbReference type="OrthoDB" id="9048988at2759"/>
<dbReference type="AlphaFoldDB" id="A0A9Q1C801"/>
<keyword evidence="1" id="KW-0812">Transmembrane</keyword>
<evidence type="ECO:0000313" key="3">
    <source>
        <dbReference type="Proteomes" id="UP001152320"/>
    </source>
</evidence>
<comment type="caution">
    <text evidence="2">The sequence shown here is derived from an EMBL/GenBank/DDBJ whole genome shotgun (WGS) entry which is preliminary data.</text>
</comment>
<keyword evidence="3" id="KW-1185">Reference proteome</keyword>
<evidence type="ECO:0000256" key="1">
    <source>
        <dbReference type="SAM" id="Phobius"/>
    </source>
</evidence>